<accession>A0A182V8F9</accession>
<evidence type="ECO:0000313" key="1">
    <source>
        <dbReference type="EnsemblMetazoa" id="AMEM010636-PA"/>
    </source>
</evidence>
<protein>
    <submittedName>
        <fullName evidence="1">Uncharacterized protein</fullName>
    </submittedName>
</protein>
<keyword evidence="2" id="KW-1185">Reference proteome</keyword>
<reference evidence="1" key="1">
    <citation type="submission" date="2020-05" db="UniProtKB">
        <authorList>
            <consortium name="EnsemblMetazoa"/>
        </authorList>
    </citation>
    <scope>IDENTIFICATION</scope>
    <source>
        <strain evidence="1">MAF</strain>
    </source>
</reference>
<evidence type="ECO:0000313" key="2">
    <source>
        <dbReference type="Proteomes" id="UP000075903"/>
    </source>
</evidence>
<sequence length="110" mass="12617">MALRNVRALTSSFRFRCDIQRHRQRKELAFHLLKMKHLARTKKLRHACPYYFRNPKGMRGISPLKGAVTILVQAALLRQKISDNDRVPDLSNLLPTGGGGVQVEEPVVQW</sequence>
<dbReference type="VEuPathDB" id="VectorBase:AMEM010636"/>
<dbReference type="AlphaFoldDB" id="A0A182V8F9"/>
<organism evidence="1 2">
    <name type="scientific">Anopheles merus</name>
    <name type="common">Mosquito</name>
    <dbReference type="NCBI Taxonomy" id="30066"/>
    <lineage>
        <taxon>Eukaryota</taxon>
        <taxon>Metazoa</taxon>
        <taxon>Ecdysozoa</taxon>
        <taxon>Arthropoda</taxon>
        <taxon>Hexapoda</taxon>
        <taxon>Insecta</taxon>
        <taxon>Pterygota</taxon>
        <taxon>Neoptera</taxon>
        <taxon>Endopterygota</taxon>
        <taxon>Diptera</taxon>
        <taxon>Nematocera</taxon>
        <taxon>Culicoidea</taxon>
        <taxon>Culicidae</taxon>
        <taxon>Anophelinae</taxon>
        <taxon>Anopheles</taxon>
    </lineage>
</organism>
<dbReference type="EnsemblMetazoa" id="AMEM010636-RA">
    <property type="protein sequence ID" value="AMEM010636-PA"/>
    <property type="gene ID" value="AMEM010636"/>
</dbReference>
<dbReference type="Proteomes" id="UP000075903">
    <property type="component" value="Unassembled WGS sequence"/>
</dbReference>
<proteinExistence type="predicted"/>
<name>A0A182V8F9_ANOME</name>